<organism evidence="4 5">
    <name type="scientific">Candidatus Nesterenkonia stercoripullorum</name>
    <dbReference type="NCBI Taxonomy" id="2838701"/>
    <lineage>
        <taxon>Bacteria</taxon>
        <taxon>Bacillati</taxon>
        <taxon>Actinomycetota</taxon>
        <taxon>Actinomycetes</taxon>
        <taxon>Micrococcales</taxon>
        <taxon>Micrococcaceae</taxon>
        <taxon>Nesterenkonia</taxon>
    </lineage>
</organism>
<keyword evidence="2" id="KW-0472">Membrane</keyword>
<feature type="compositionally biased region" description="Acidic residues" evidence="1">
    <location>
        <begin position="186"/>
        <end position="214"/>
    </location>
</feature>
<evidence type="ECO:0000256" key="2">
    <source>
        <dbReference type="SAM" id="Phobius"/>
    </source>
</evidence>
<dbReference type="EMBL" id="DXGD01000347">
    <property type="protein sequence ID" value="HIX00344.1"/>
    <property type="molecule type" value="Genomic_DNA"/>
</dbReference>
<feature type="domain" description="Septum formation-related" evidence="3">
    <location>
        <begin position="74"/>
        <end position="167"/>
    </location>
</feature>
<evidence type="ECO:0000313" key="5">
    <source>
        <dbReference type="Proteomes" id="UP000824151"/>
    </source>
</evidence>
<proteinExistence type="predicted"/>
<feature type="transmembrane region" description="Helical" evidence="2">
    <location>
        <begin position="21"/>
        <end position="42"/>
    </location>
</feature>
<evidence type="ECO:0000256" key="1">
    <source>
        <dbReference type="SAM" id="MobiDB-lite"/>
    </source>
</evidence>
<feature type="region of interest" description="Disordered" evidence="1">
    <location>
        <begin position="176"/>
        <end position="214"/>
    </location>
</feature>
<accession>A0A9D1UU00</accession>
<keyword evidence="2" id="KW-1133">Transmembrane helix</keyword>
<name>A0A9D1UU00_9MICC</name>
<dbReference type="Proteomes" id="UP000824151">
    <property type="component" value="Unassembled WGS sequence"/>
</dbReference>
<protein>
    <submittedName>
        <fullName evidence="4">Septum formation family protein</fullName>
    </submittedName>
</protein>
<comment type="caution">
    <text evidence="4">The sequence shown here is derived from an EMBL/GenBank/DDBJ whole genome shotgun (WGS) entry which is preliminary data.</text>
</comment>
<dbReference type="AlphaFoldDB" id="A0A9D1UU00"/>
<gene>
    <name evidence="4" type="ORF">H9871_09390</name>
</gene>
<evidence type="ECO:0000313" key="4">
    <source>
        <dbReference type="EMBL" id="HIX00344.1"/>
    </source>
</evidence>
<dbReference type="InterPro" id="IPR026004">
    <property type="entry name" value="Septum_form"/>
</dbReference>
<reference evidence="4" key="1">
    <citation type="journal article" date="2021" name="PeerJ">
        <title>Extensive microbial diversity within the chicken gut microbiome revealed by metagenomics and culture.</title>
        <authorList>
            <person name="Gilroy R."/>
            <person name="Ravi A."/>
            <person name="Getino M."/>
            <person name="Pursley I."/>
            <person name="Horton D.L."/>
            <person name="Alikhan N.F."/>
            <person name="Baker D."/>
            <person name="Gharbi K."/>
            <person name="Hall N."/>
            <person name="Watson M."/>
            <person name="Adriaenssens E.M."/>
            <person name="Foster-Nyarko E."/>
            <person name="Jarju S."/>
            <person name="Secka A."/>
            <person name="Antonio M."/>
            <person name="Oren A."/>
            <person name="Chaudhuri R.R."/>
            <person name="La Ragione R."/>
            <person name="Hildebrand F."/>
            <person name="Pallen M.J."/>
        </authorList>
    </citation>
    <scope>NUCLEOTIDE SEQUENCE</scope>
    <source>
        <strain evidence="4">ChiHejej3B27-3195</strain>
    </source>
</reference>
<evidence type="ECO:0000259" key="3">
    <source>
        <dbReference type="Pfam" id="PF13845"/>
    </source>
</evidence>
<dbReference type="Pfam" id="PF13845">
    <property type="entry name" value="Septum_form"/>
    <property type="match status" value="1"/>
</dbReference>
<reference evidence="4" key="2">
    <citation type="submission" date="2021-04" db="EMBL/GenBank/DDBJ databases">
        <authorList>
            <person name="Gilroy R."/>
        </authorList>
    </citation>
    <scope>NUCLEOTIDE SEQUENCE</scope>
    <source>
        <strain evidence="4">ChiHejej3B27-3195</strain>
    </source>
</reference>
<keyword evidence="2" id="KW-0812">Transmembrane</keyword>
<sequence>MSRRERREASGDIPAQRLTPLPFLIVGAALLIVTGITLWWFFIGPGSGEDVSREWVEDPGPGGVHAREVPPEDWESGFCLKNFEDEQSPADVIDCAGEYDAQLLLRTQLEADSYPGAEDVAAQAARVCEDEVEINQEAVDEADYDLALNQWYPTESTWEQGDRQVDCMLVRADENSLSGDFLGDGEGSEDDGDSGTDENSEDDDDPSEGADDDQ</sequence>